<organism evidence="1 2">
    <name type="scientific">Pseudomonas parafulva</name>
    <dbReference type="NCBI Taxonomy" id="157782"/>
    <lineage>
        <taxon>Bacteria</taxon>
        <taxon>Pseudomonadati</taxon>
        <taxon>Pseudomonadota</taxon>
        <taxon>Gammaproteobacteria</taxon>
        <taxon>Pseudomonadales</taxon>
        <taxon>Pseudomonadaceae</taxon>
        <taxon>Pseudomonas</taxon>
    </lineage>
</organism>
<dbReference type="RefSeq" id="WP_116887313.1">
    <property type="nucleotide sequence ID" value="NZ_CP031641.1"/>
</dbReference>
<evidence type="ECO:0000313" key="1">
    <source>
        <dbReference type="EMBL" id="AXO86503.1"/>
    </source>
</evidence>
<evidence type="ECO:0008006" key="3">
    <source>
        <dbReference type="Google" id="ProtNLM"/>
    </source>
</evidence>
<accession>A0AAI8P899</accession>
<gene>
    <name evidence="1" type="ORF">DZC75_00180</name>
</gene>
<name>A0AAI8P899_9PSED</name>
<sequence>MRHALPLALAALILGGCASHKPEDYNGTWINQKAIDAAAKGESLRNALASNGPVFEWKINVAGQQASYMNGVETVDGRLLANDKQWQATFEGGQSEQLSLSGNELQTTDASGTRQTFIRSTLPEAADSPVGSSFEKTLYQTYLGGEWTITEGPGQGAKVRFGDDGSVTGLPALDRYALCLAGDCATIGNGNDSLWLERDQQGGPWIFRRSPDRLEIFRAVNRAQPDDMPQLAPGPRQWVLQRN</sequence>
<protein>
    <recommendedName>
        <fullName evidence="3">Lipoprotein</fullName>
    </recommendedName>
</protein>
<keyword evidence="2" id="KW-1185">Reference proteome</keyword>
<dbReference type="PROSITE" id="PS51257">
    <property type="entry name" value="PROKAR_LIPOPROTEIN"/>
    <property type="match status" value="1"/>
</dbReference>
<dbReference type="AlphaFoldDB" id="A0AAI8P899"/>
<proteinExistence type="predicted"/>
<reference evidence="1 2" key="1">
    <citation type="submission" date="2018-08" db="EMBL/GenBank/DDBJ databases">
        <authorList>
            <person name="Lee Y."/>
            <person name="Kakembo D."/>
        </authorList>
    </citation>
    <scope>NUCLEOTIDE SEQUENCE [LARGE SCALE GENOMIC DNA]</scope>
    <source>
        <strain evidence="1 2">JBCS1880</strain>
    </source>
</reference>
<dbReference type="EMBL" id="CP031641">
    <property type="protein sequence ID" value="AXO86503.1"/>
    <property type="molecule type" value="Genomic_DNA"/>
</dbReference>
<dbReference type="Proteomes" id="UP000258127">
    <property type="component" value="Chromosome"/>
</dbReference>
<evidence type="ECO:0000313" key="2">
    <source>
        <dbReference type="Proteomes" id="UP000258127"/>
    </source>
</evidence>